<feature type="region of interest" description="Disordered" evidence="5">
    <location>
        <begin position="121"/>
        <end position="141"/>
    </location>
</feature>
<evidence type="ECO:0000256" key="3">
    <source>
        <dbReference type="ARBA" id="ARBA00023242"/>
    </source>
</evidence>
<reference evidence="6 7" key="1">
    <citation type="journal article" date="2020" name="Cell">
        <title>Large-Scale Comparative Analyses of Tick Genomes Elucidate Their Genetic Diversity and Vector Capacities.</title>
        <authorList>
            <consortium name="Tick Genome and Microbiome Consortium (TIGMIC)"/>
            <person name="Jia N."/>
            <person name="Wang J."/>
            <person name="Shi W."/>
            <person name="Du L."/>
            <person name="Sun Y."/>
            <person name="Zhan W."/>
            <person name="Jiang J.F."/>
            <person name="Wang Q."/>
            <person name="Zhang B."/>
            <person name="Ji P."/>
            <person name="Bell-Sakyi L."/>
            <person name="Cui X.M."/>
            <person name="Yuan T.T."/>
            <person name="Jiang B.G."/>
            <person name="Yang W.F."/>
            <person name="Lam T.T."/>
            <person name="Chang Q.C."/>
            <person name="Ding S.J."/>
            <person name="Wang X.J."/>
            <person name="Zhu J.G."/>
            <person name="Ruan X.D."/>
            <person name="Zhao L."/>
            <person name="Wei J.T."/>
            <person name="Ye R.Z."/>
            <person name="Que T.C."/>
            <person name="Du C.H."/>
            <person name="Zhou Y.H."/>
            <person name="Cheng J.X."/>
            <person name="Dai P.F."/>
            <person name="Guo W.B."/>
            <person name="Han X.H."/>
            <person name="Huang E.J."/>
            <person name="Li L.F."/>
            <person name="Wei W."/>
            <person name="Gao Y.C."/>
            <person name="Liu J.Z."/>
            <person name="Shao H.Z."/>
            <person name="Wang X."/>
            <person name="Wang C.C."/>
            <person name="Yang T.C."/>
            <person name="Huo Q.B."/>
            <person name="Li W."/>
            <person name="Chen H.Y."/>
            <person name="Chen S.E."/>
            <person name="Zhou L.G."/>
            <person name="Ni X.B."/>
            <person name="Tian J.H."/>
            <person name="Sheng Y."/>
            <person name="Liu T."/>
            <person name="Pan Y.S."/>
            <person name="Xia L.Y."/>
            <person name="Li J."/>
            <person name="Zhao F."/>
            <person name="Cao W.C."/>
        </authorList>
    </citation>
    <scope>NUCLEOTIDE SEQUENCE [LARGE SCALE GENOMIC DNA]</scope>
    <source>
        <strain evidence="6">HaeL-2018</strain>
    </source>
</reference>
<keyword evidence="2" id="KW-0217">Developmental protein</keyword>
<evidence type="ECO:0000256" key="5">
    <source>
        <dbReference type="SAM" id="MobiDB-lite"/>
    </source>
</evidence>
<keyword evidence="7" id="KW-1185">Reference proteome</keyword>
<feature type="region of interest" description="Disordered" evidence="5">
    <location>
        <begin position="337"/>
        <end position="361"/>
    </location>
</feature>
<dbReference type="PANTHER" id="PTHR12972:SF0">
    <property type="entry name" value="PROTEIN DOWNSTREAM NEIGHBOR OF SON"/>
    <property type="match status" value="1"/>
</dbReference>
<dbReference type="PANTHER" id="PTHR12972">
    <property type="entry name" value="DOWNSTREAM NEIGHBOR OF SON"/>
    <property type="match status" value="1"/>
</dbReference>
<feature type="compositionally biased region" description="Basic and acidic residues" evidence="5">
    <location>
        <begin position="122"/>
        <end position="139"/>
    </location>
</feature>
<keyword evidence="3" id="KW-0539">Nucleus</keyword>
<evidence type="ECO:0000313" key="6">
    <source>
        <dbReference type="EMBL" id="KAH9381311.1"/>
    </source>
</evidence>
<evidence type="ECO:0000313" key="7">
    <source>
        <dbReference type="Proteomes" id="UP000821853"/>
    </source>
</evidence>
<comment type="subcellular location">
    <subcellularLocation>
        <location evidence="1">Nucleus</location>
    </subcellularLocation>
</comment>
<evidence type="ECO:0000256" key="4">
    <source>
        <dbReference type="ARBA" id="ARBA00025806"/>
    </source>
</evidence>
<comment type="caution">
    <text evidence="6">The sequence shown here is derived from an EMBL/GenBank/DDBJ whole genome shotgun (WGS) entry which is preliminary data.</text>
</comment>
<dbReference type="InterPro" id="IPR024861">
    <property type="entry name" value="Donson"/>
</dbReference>
<dbReference type="PRINTS" id="PR02064">
    <property type="entry name" value="DONSON"/>
</dbReference>
<comment type="similarity">
    <text evidence="4">Belongs to the DONSON family.</text>
</comment>
<dbReference type="GO" id="GO:0005634">
    <property type="term" value="C:nucleus"/>
    <property type="evidence" value="ECO:0007669"/>
    <property type="project" value="UniProtKB-SubCell"/>
</dbReference>
<dbReference type="OMA" id="WCLKTRV"/>
<dbReference type="OrthoDB" id="534063at2759"/>
<sequence length="587" mass="64131">MYYIYWLNELLLAVKLDGAENAGTKSSPLWVKPNDVLRLRKAGKRRLQPRALQPVSVNAINTEVVAQKRDCSINPFRCSVQKKPRIEEFYPLLNRTTVPSTAASHQHQRLTVSGVSVDSYDDETRHSLADSKRDEESKPPARQALLPLDWSLKTRVRFCSASHFPWNGSLKTCEEASGTTGFVRGIDSTGGGCQASERGSLDSSPQARFHQHCLVWMHPHLPWLRLFPRHGTQANASSLAPPSGCPSFGDPASTMRAALHQDWALGFRSLYQLLRARQCPFFYVCAPSFTVLFRAAGVAGMADLHALLTPTTRGLRQALRDEGITFTMPLCTSQEQMDETMDGASQTPSEVKSEGSDDNVLEDEPVSSWLESLGLSQADFPSLNPTKNKMYPLAAFMAWLHADVLYVAEKMDESREDRRPRSLVFVERGETQALFNFLLNSRACVCPTGPLAGVPPTLLAPVAFHGASLRSLKVRQGWVKQNDSKLHVVELSGPILPSALHGLCALFGSSQDKGAFSFAAASDPPTAAFSAFQPEAVASAPAAFATEALKDCGLSPLFVQQMCSRPRGPTPVLCSVRAEEGGYDVAG</sequence>
<dbReference type="EMBL" id="JABSTR010000011">
    <property type="protein sequence ID" value="KAH9381311.1"/>
    <property type="molecule type" value="Genomic_DNA"/>
</dbReference>
<proteinExistence type="inferred from homology"/>
<evidence type="ECO:0008006" key="8">
    <source>
        <dbReference type="Google" id="ProtNLM"/>
    </source>
</evidence>
<dbReference type="VEuPathDB" id="VectorBase:HLOH_055563"/>
<evidence type="ECO:0000256" key="2">
    <source>
        <dbReference type="ARBA" id="ARBA00022473"/>
    </source>
</evidence>
<gene>
    <name evidence="6" type="ORF">HPB48_011739</name>
</gene>
<dbReference type="Proteomes" id="UP000821853">
    <property type="component" value="Chromosome 9"/>
</dbReference>
<evidence type="ECO:0000256" key="1">
    <source>
        <dbReference type="ARBA" id="ARBA00004123"/>
    </source>
</evidence>
<dbReference type="AlphaFoldDB" id="A0A9J6H3J7"/>
<organism evidence="6 7">
    <name type="scientific">Haemaphysalis longicornis</name>
    <name type="common">Bush tick</name>
    <dbReference type="NCBI Taxonomy" id="44386"/>
    <lineage>
        <taxon>Eukaryota</taxon>
        <taxon>Metazoa</taxon>
        <taxon>Ecdysozoa</taxon>
        <taxon>Arthropoda</taxon>
        <taxon>Chelicerata</taxon>
        <taxon>Arachnida</taxon>
        <taxon>Acari</taxon>
        <taxon>Parasitiformes</taxon>
        <taxon>Ixodida</taxon>
        <taxon>Ixodoidea</taxon>
        <taxon>Ixodidae</taxon>
        <taxon>Haemaphysalinae</taxon>
        <taxon>Haemaphysalis</taxon>
    </lineage>
</organism>
<accession>A0A9J6H3J7</accession>
<protein>
    <recommendedName>
        <fullName evidence="8">Protein downstream neighbor of Son</fullName>
    </recommendedName>
</protein>
<dbReference type="GO" id="GO:0033260">
    <property type="term" value="P:nuclear DNA replication"/>
    <property type="evidence" value="ECO:0007669"/>
    <property type="project" value="TreeGrafter"/>
</dbReference>
<name>A0A9J6H3J7_HAELO</name>